<evidence type="ECO:0000313" key="2">
    <source>
        <dbReference type="EMBL" id="HGQ73618.1"/>
    </source>
</evidence>
<sequence length="132" mass="15499">MSSSSKCRYYSNGYCSSPLAMRTFGDRPSREPVDLSKCMGNFRECKYYVETQIVSELEMEFSRDYYPLVNYINCNNSSECPFYSLKTIDKENNICVAYCIVSEKYLTKLSIRKCIEYWRDCPFYKLGLELTA</sequence>
<protein>
    <submittedName>
        <fullName evidence="2">Uncharacterized protein</fullName>
    </submittedName>
</protein>
<accession>A0A7C4JKY2</accession>
<dbReference type="AlphaFoldDB" id="A0A7C4JKY2"/>
<dbReference type="EMBL" id="DTBP01000010">
    <property type="protein sequence ID" value="HGQ73618.1"/>
    <property type="molecule type" value="Genomic_DNA"/>
</dbReference>
<evidence type="ECO:0000313" key="1">
    <source>
        <dbReference type="EMBL" id="HGQ59208.1"/>
    </source>
</evidence>
<name>A0A7C4JKY2_STAMA</name>
<dbReference type="EMBL" id="DTBE01000015">
    <property type="protein sequence ID" value="HGQ59208.1"/>
    <property type="molecule type" value="Genomic_DNA"/>
</dbReference>
<gene>
    <name evidence="1" type="ORF">ENU09_00560</name>
    <name evidence="2" type="ORF">ENU20_00865</name>
</gene>
<organism evidence="2">
    <name type="scientific">Staphylothermus marinus</name>
    <dbReference type="NCBI Taxonomy" id="2280"/>
    <lineage>
        <taxon>Archaea</taxon>
        <taxon>Thermoproteota</taxon>
        <taxon>Thermoprotei</taxon>
        <taxon>Desulfurococcales</taxon>
        <taxon>Desulfurococcaceae</taxon>
        <taxon>Staphylothermus</taxon>
    </lineage>
</organism>
<reference evidence="2" key="1">
    <citation type="journal article" date="2020" name="mSystems">
        <title>Genome- and Community-Level Interaction Insights into Carbon Utilization and Element Cycling Functions of Hydrothermarchaeota in Hydrothermal Sediment.</title>
        <authorList>
            <person name="Zhou Z."/>
            <person name="Liu Y."/>
            <person name="Xu W."/>
            <person name="Pan J."/>
            <person name="Luo Z.H."/>
            <person name="Li M."/>
        </authorList>
    </citation>
    <scope>NUCLEOTIDE SEQUENCE [LARGE SCALE GENOMIC DNA]</scope>
    <source>
        <strain evidence="1">SpSt-638</strain>
        <strain evidence="2">SpSt-648</strain>
    </source>
</reference>
<proteinExistence type="predicted"/>
<comment type="caution">
    <text evidence="2">The sequence shown here is derived from an EMBL/GenBank/DDBJ whole genome shotgun (WGS) entry which is preliminary data.</text>
</comment>